<dbReference type="STRING" id="84531.LA76x_1339"/>
<proteinExistence type="predicted"/>
<keyword evidence="1" id="KW-1133">Transmembrane helix</keyword>
<sequence>MPGEEEIIIIGGGPKKPPQPLTSLKPQGVESLRVMAKKYTTWVWGFVAALPQLYTTMLALGPIPASMERILWGTAAFGLFCSWVKQRVDGE</sequence>
<keyword evidence="1" id="KW-0812">Transmembrane</keyword>
<dbReference type="EMBL" id="CP011129">
    <property type="protein sequence ID" value="ALN79496.1"/>
    <property type="molecule type" value="Genomic_DNA"/>
</dbReference>
<accession>A0A0S2F7F3</accession>
<dbReference type="Proteomes" id="UP000060787">
    <property type="component" value="Chromosome"/>
</dbReference>
<evidence type="ECO:0000313" key="2">
    <source>
        <dbReference type="EMBL" id="ALN79496.1"/>
    </source>
</evidence>
<dbReference type="KEGG" id="lab:LA76x_1339"/>
<keyword evidence="1" id="KW-0472">Membrane</keyword>
<dbReference type="RefSeq" id="WP_057917079.1">
    <property type="nucleotide sequence ID" value="NZ_CP011129.1"/>
</dbReference>
<evidence type="ECO:0000313" key="3">
    <source>
        <dbReference type="Proteomes" id="UP000060787"/>
    </source>
</evidence>
<gene>
    <name evidence="2" type="ORF">LA76x_1339</name>
</gene>
<evidence type="ECO:0000256" key="1">
    <source>
        <dbReference type="SAM" id="Phobius"/>
    </source>
</evidence>
<organism evidence="2 3">
    <name type="scientific">Lysobacter antibioticus</name>
    <dbReference type="NCBI Taxonomy" id="84531"/>
    <lineage>
        <taxon>Bacteria</taxon>
        <taxon>Pseudomonadati</taxon>
        <taxon>Pseudomonadota</taxon>
        <taxon>Gammaproteobacteria</taxon>
        <taxon>Lysobacterales</taxon>
        <taxon>Lysobacteraceae</taxon>
        <taxon>Lysobacter</taxon>
    </lineage>
</organism>
<name>A0A0S2F7F3_LYSAN</name>
<keyword evidence="3" id="KW-1185">Reference proteome</keyword>
<dbReference type="AlphaFoldDB" id="A0A0S2F7F3"/>
<dbReference type="PATRIC" id="fig|84531.8.peg.1368"/>
<reference evidence="2 3" key="1">
    <citation type="journal article" date="2015" name="BMC Genomics">
        <title>Comparative genomics and metabolic profiling of the genus Lysobacter.</title>
        <authorList>
            <person name="de Bruijn I."/>
            <person name="Cheng X."/>
            <person name="de Jager V."/>
            <person name="Exposito R.G."/>
            <person name="Watrous J."/>
            <person name="Patel N."/>
            <person name="Postma J."/>
            <person name="Dorrestein P.C."/>
            <person name="Kobayashi D."/>
            <person name="Raaijmakers J.M."/>
        </authorList>
    </citation>
    <scope>NUCLEOTIDE SEQUENCE [LARGE SCALE GENOMIC DNA]</scope>
    <source>
        <strain evidence="2 3">76</strain>
    </source>
</reference>
<protein>
    <submittedName>
        <fullName evidence="2">Uncharacterized protein</fullName>
    </submittedName>
</protein>
<feature type="transmembrane region" description="Helical" evidence="1">
    <location>
        <begin position="42"/>
        <end position="63"/>
    </location>
</feature>